<keyword evidence="3" id="KW-1185">Reference proteome</keyword>
<dbReference type="Proteomes" id="UP000253034">
    <property type="component" value="Unassembled WGS sequence"/>
</dbReference>
<dbReference type="RefSeq" id="WP_114299098.1">
    <property type="nucleotide sequence ID" value="NZ_QPJT01000024.1"/>
</dbReference>
<proteinExistence type="predicted"/>
<dbReference type="GO" id="GO:0003677">
    <property type="term" value="F:DNA binding"/>
    <property type="evidence" value="ECO:0007669"/>
    <property type="project" value="UniProtKB-KW"/>
</dbReference>
<evidence type="ECO:0000313" key="2">
    <source>
        <dbReference type="EMBL" id="RCX12111.1"/>
    </source>
</evidence>
<dbReference type="SUPFAM" id="SSF53098">
    <property type="entry name" value="Ribonuclease H-like"/>
    <property type="match status" value="1"/>
</dbReference>
<evidence type="ECO:0000259" key="1">
    <source>
        <dbReference type="PROSITE" id="PS50994"/>
    </source>
</evidence>
<dbReference type="AlphaFoldDB" id="A0A369AS93"/>
<dbReference type="Pfam" id="PF13565">
    <property type="entry name" value="HTH_32"/>
    <property type="match status" value="1"/>
</dbReference>
<dbReference type="InterPro" id="IPR036397">
    <property type="entry name" value="RNaseH_sf"/>
</dbReference>
<keyword evidence="2" id="KW-0371">Homeobox</keyword>
<sequence>MKNNELDERREEALRRYQMIAPLLDEGSSEWEKRNARWMIRCKEDVSERTLRRYLAAFKKGGFDALLPKERKDKGMCKAITPEALELAARYRRELPRRSAERIQQLLKGEGYTVARSTLEKHLRQQGLSGREIQASQKQVSSRRFNRQGRNTLWQADLKFGPHLPDPLHPGRKIRTYLIAIIDDATRMVVHAEFYDNQKLPVLEDTFRKAVMKCGTPDAFYVDNGKIFVSQWMKLACAKLRVRHLNTKAYSPESKGYVKT</sequence>
<dbReference type="InterPro" id="IPR009057">
    <property type="entry name" value="Homeodomain-like_sf"/>
</dbReference>
<accession>A0A369AS93</accession>
<name>A0A369AS93_9FIRM</name>
<dbReference type="PANTHER" id="PTHR35004">
    <property type="entry name" value="TRANSPOSASE RV3428C-RELATED"/>
    <property type="match status" value="1"/>
</dbReference>
<dbReference type="InterPro" id="IPR012337">
    <property type="entry name" value="RNaseH-like_sf"/>
</dbReference>
<organism evidence="2 3">
    <name type="scientific">Anaerobacterium chartisolvens</name>
    <dbReference type="NCBI Taxonomy" id="1297424"/>
    <lineage>
        <taxon>Bacteria</taxon>
        <taxon>Bacillati</taxon>
        <taxon>Bacillota</taxon>
        <taxon>Clostridia</taxon>
        <taxon>Eubacteriales</taxon>
        <taxon>Oscillospiraceae</taxon>
        <taxon>Anaerobacterium</taxon>
    </lineage>
</organism>
<gene>
    <name evidence="2" type="ORF">DFR58_12461</name>
</gene>
<dbReference type="Pfam" id="PF00665">
    <property type="entry name" value="rve"/>
    <property type="match status" value="1"/>
</dbReference>
<reference evidence="2 3" key="1">
    <citation type="submission" date="2018-07" db="EMBL/GenBank/DDBJ databases">
        <title>Genomic Encyclopedia of Type Strains, Phase IV (KMG-IV): sequencing the most valuable type-strain genomes for metagenomic binning, comparative biology and taxonomic classification.</title>
        <authorList>
            <person name="Goeker M."/>
        </authorList>
    </citation>
    <scope>NUCLEOTIDE SEQUENCE [LARGE SCALE GENOMIC DNA]</scope>
    <source>
        <strain evidence="2 3">DSM 27016</strain>
    </source>
</reference>
<keyword evidence="2" id="KW-0238">DNA-binding</keyword>
<protein>
    <submittedName>
        <fullName evidence="2">Homeodomain-containing protein</fullName>
    </submittedName>
</protein>
<dbReference type="GO" id="GO:0015074">
    <property type="term" value="P:DNA integration"/>
    <property type="evidence" value="ECO:0007669"/>
    <property type="project" value="InterPro"/>
</dbReference>
<dbReference type="PANTHER" id="PTHR35004:SF6">
    <property type="entry name" value="TRANSPOSASE"/>
    <property type="match status" value="1"/>
</dbReference>
<dbReference type="Gene3D" id="3.30.420.10">
    <property type="entry name" value="Ribonuclease H-like superfamily/Ribonuclease H"/>
    <property type="match status" value="1"/>
</dbReference>
<dbReference type="OrthoDB" id="9794201at2"/>
<dbReference type="InterPro" id="IPR001584">
    <property type="entry name" value="Integrase_cat-core"/>
</dbReference>
<feature type="domain" description="Integrase catalytic" evidence="1">
    <location>
        <begin position="144"/>
        <end position="260"/>
    </location>
</feature>
<dbReference type="PROSITE" id="PS50994">
    <property type="entry name" value="INTEGRASE"/>
    <property type="match status" value="1"/>
</dbReference>
<dbReference type="SUPFAM" id="SSF46689">
    <property type="entry name" value="Homeodomain-like"/>
    <property type="match status" value="1"/>
</dbReference>
<evidence type="ECO:0000313" key="3">
    <source>
        <dbReference type="Proteomes" id="UP000253034"/>
    </source>
</evidence>
<dbReference type="EMBL" id="QPJT01000024">
    <property type="protein sequence ID" value="RCX12111.1"/>
    <property type="molecule type" value="Genomic_DNA"/>
</dbReference>
<comment type="caution">
    <text evidence="2">The sequence shown here is derived from an EMBL/GenBank/DDBJ whole genome shotgun (WGS) entry which is preliminary data.</text>
</comment>